<organism evidence="3 4">
    <name type="scientific">Megalops atlanticus</name>
    <name type="common">Tarpon</name>
    <name type="synonym">Clupea gigantea</name>
    <dbReference type="NCBI Taxonomy" id="7932"/>
    <lineage>
        <taxon>Eukaryota</taxon>
        <taxon>Metazoa</taxon>
        <taxon>Chordata</taxon>
        <taxon>Craniata</taxon>
        <taxon>Vertebrata</taxon>
        <taxon>Euteleostomi</taxon>
        <taxon>Actinopterygii</taxon>
        <taxon>Neopterygii</taxon>
        <taxon>Teleostei</taxon>
        <taxon>Elopiformes</taxon>
        <taxon>Megalopidae</taxon>
        <taxon>Megalops</taxon>
    </lineage>
</organism>
<feature type="region of interest" description="Disordered" evidence="2">
    <location>
        <begin position="25"/>
        <end position="51"/>
    </location>
</feature>
<dbReference type="PANTHER" id="PTHR15736:SF2">
    <property type="entry name" value="PROTEIN FAM131C"/>
    <property type="match status" value="1"/>
</dbReference>
<evidence type="ECO:0000256" key="1">
    <source>
        <dbReference type="ARBA" id="ARBA00010635"/>
    </source>
</evidence>
<comment type="caution">
    <text evidence="3">The sequence shown here is derived from an EMBL/GenBank/DDBJ whole genome shotgun (WGS) entry which is preliminary data.</text>
</comment>
<feature type="compositionally biased region" description="Basic and acidic residues" evidence="2">
    <location>
        <begin position="230"/>
        <end position="251"/>
    </location>
</feature>
<dbReference type="EMBL" id="JAFDVH010000008">
    <property type="protein sequence ID" value="KAG7472732.1"/>
    <property type="molecule type" value="Genomic_DNA"/>
</dbReference>
<feature type="region of interest" description="Disordered" evidence="2">
    <location>
        <begin position="203"/>
        <end position="263"/>
    </location>
</feature>
<proteinExistence type="inferred from homology"/>
<protein>
    <recommendedName>
        <fullName evidence="5">Family with sequence similarity 131 member C</fullName>
    </recommendedName>
</protein>
<dbReference type="PANTHER" id="PTHR15736">
    <property type="entry name" value="PROTEIN FAM131B-RELATED"/>
    <property type="match status" value="1"/>
</dbReference>
<dbReference type="OrthoDB" id="8881031at2759"/>
<evidence type="ECO:0000313" key="3">
    <source>
        <dbReference type="EMBL" id="KAG7472732.1"/>
    </source>
</evidence>
<comment type="similarity">
    <text evidence="1">Belongs to the FAM131 family.</text>
</comment>
<evidence type="ECO:0008006" key="5">
    <source>
        <dbReference type="Google" id="ProtNLM"/>
    </source>
</evidence>
<evidence type="ECO:0000256" key="2">
    <source>
        <dbReference type="SAM" id="MobiDB-lite"/>
    </source>
</evidence>
<dbReference type="AlphaFoldDB" id="A0A9D3Q0X5"/>
<dbReference type="InterPro" id="IPR026782">
    <property type="entry name" value="FAM131"/>
</dbReference>
<accession>A0A9D3Q0X5</accession>
<reference evidence="3" key="1">
    <citation type="submission" date="2021-01" db="EMBL/GenBank/DDBJ databases">
        <authorList>
            <person name="Zahm M."/>
            <person name="Roques C."/>
            <person name="Cabau C."/>
            <person name="Klopp C."/>
            <person name="Donnadieu C."/>
            <person name="Jouanno E."/>
            <person name="Lampietro C."/>
            <person name="Louis A."/>
            <person name="Herpin A."/>
            <person name="Echchiki A."/>
            <person name="Berthelot C."/>
            <person name="Parey E."/>
            <person name="Roest-Crollius H."/>
            <person name="Braasch I."/>
            <person name="Postlethwait J."/>
            <person name="Bobe J."/>
            <person name="Montfort J."/>
            <person name="Bouchez O."/>
            <person name="Begum T."/>
            <person name="Mejri S."/>
            <person name="Adams A."/>
            <person name="Chen W.-J."/>
            <person name="Guiguen Y."/>
        </authorList>
    </citation>
    <scope>NUCLEOTIDE SEQUENCE</scope>
    <source>
        <strain evidence="3">YG-15Mar2019-1</strain>
        <tissue evidence="3">Brain</tissue>
    </source>
</reference>
<keyword evidence="4" id="KW-1185">Reference proteome</keyword>
<gene>
    <name evidence="3" type="ORF">MATL_G00112060</name>
</gene>
<name>A0A9D3Q0X5_MEGAT</name>
<dbReference type="Pfam" id="PF15010">
    <property type="entry name" value="FAM131"/>
    <property type="match status" value="1"/>
</dbReference>
<dbReference type="Proteomes" id="UP001046870">
    <property type="component" value="Chromosome 8"/>
</dbReference>
<sequence length="263" mass="28093">MGACLCKSHKELQSAPQQPVTEVQFSTERHPIVKGSQKSSNGTLTDKKNSSGYNIGELATSSLQGLVATIKEHITKPTAMAQGRVAHLIEWKGWSSGAGTEGGGYSWGGAGSGWSRTGAGLQEDEQLYSHLTDEIKEARFAAGVAEQFALAEAAMCAWSNQDVPADRSSSIAPLQDPDGLFLPQFLLDGGDMGASQHLYNINLEPGDGGGPLFPPLPPDSCSSSSPWQMEAERPLEKRRTSRPDASIRHADSSSLSEDEVFYN</sequence>
<evidence type="ECO:0000313" key="4">
    <source>
        <dbReference type="Proteomes" id="UP001046870"/>
    </source>
</evidence>